<reference evidence="6" key="1">
    <citation type="submission" date="2014-09" db="EMBL/GenBank/DDBJ databases">
        <authorList>
            <person name="Hjerde E."/>
        </authorList>
    </citation>
    <scope>NUCLEOTIDE SEQUENCE [LARGE SCALE GENOMIC DNA]</scope>
    <source>
        <strain evidence="6">06/09/139</strain>
    </source>
</reference>
<dbReference type="PATRIC" id="fig|80852.17.peg.447"/>
<protein>
    <submittedName>
        <fullName evidence="5">Carbohydrate diacid regulator (Sugar diacid regulator)</fullName>
    </submittedName>
</protein>
<sequence>MQLTTVIAKQIVERSMKIIKHSVNVMDEYGVIIGSGDPSRLNCRHEGAILAINENRIVEIDHATAQQLRGVKAGINLPIIFQNHIIGVVGISGQPAEIHQYGELVKMTAELIIEQAALMTEIQWSKRHREELVLQLIQPSDLNTQQLYSIAERLELDLHQPRIATIIKVDSFNGENLSLTHLQKLVHLLEYPERDNLVAISSVTLNEVVVLKPITLTDTGWNRSHEEKRIRQLFQRISHDEKFTIKIALGDYFPDLEGLAQSYMTAKATMNTADSKSRILFYQDNILPVLIDGLRPDAWRSEQLALPIQKLMASDTKHILIKTLRAFFNHNCDSAQTCNALHIHRNTLRYRLDKIQQETNLNINKISDRTYLYLAILSSNK</sequence>
<dbReference type="Proteomes" id="UP000032427">
    <property type="component" value="Chromosome 1"/>
</dbReference>
<dbReference type="Gene3D" id="1.10.10.2840">
    <property type="entry name" value="PucR C-terminal helix-turn-helix domain"/>
    <property type="match status" value="1"/>
</dbReference>
<evidence type="ECO:0000256" key="1">
    <source>
        <dbReference type="ARBA" id="ARBA00006754"/>
    </source>
</evidence>
<evidence type="ECO:0000259" key="4">
    <source>
        <dbReference type="Pfam" id="PF17853"/>
    </source>
</evidence>
<evidence type="ECO:0000313" key="5">
    <source>
        <dbReference type="EMBL" id="CED70534.1"/>
    </source>
</evidence>
<feature type="domain" description="CdaR GGDEF-like" evidence="4">
    <location>
        <begin position="145"/>
        <end position="271"/>
    </location>
</feature>
<dbReference type="InterPro" id="IPR051448">
    <property type="entry name" value="CdaR-like_regulators"/>
</dbReference>
<dbReference type="PANTHER" id="PTHR33744">
    <property type="entry name" value="CARBOHYDRATE DIACID REGULATOR"/>
    <property type="match status" value="1"/>
</dbReference>
<accession>A0A090KFX6</accession>
<dbReference type="Pfam" id="PF05651">
    <property type="entry name" value="Diacid_rec"/>
    <property type="match status" value="1"/>
</dbReference>
<dbReference type="EMBL" id="LN554846">
    <property type="protein sequence ID" value="CED70534.1"/>
    <property type="molecule type" value="Genomic_DNA"/>
</dbReference>
<evidence type="ECO:0000259" key="3">
    <source>
        <dbReference type="Pfam" id="PF13556"/>
    </source>
</evidence>
<name>A0A090KFX6_9GAMM</name>
<dbReference type="KEGG" id="awd:AWOD_I_0440"/>
<dbReference type="GeneID" id="28539980"/>
<dbReference type="InterPro" id="IPR041522">
    <property type="entry name" value="CdaR_GGDEF"/>
</dbReference>
<evidence type="ECO:0000313" key="6">
    <source>
        <dbReference type="Proteomes" id="UP000032427"/>
    </source>
</evidence>
<dbReference type="InterPro" id="IPR008599">
    <property type="entry name" value="Diacid_rec"/>
</dbReference>
<dbReference type="STRING" id="80852.AWOD_I_0440"/>
<evidence type="ECO:0000259" key="2">
    <source>
        <dbReference type="Pfam" id="PF05651"/>
    </source>
</evidence>
<dbReference type="Pfam" id="PF17853">
    <property type="entry name" value="GGDEF_2"/>
    <property type="match status" value="1"/>
</dbReference>
<dbReference type="OrthoDB" id="9792148at2"/>
<dbReference type="InterPro" id="IPR025736">
    <property type="entry name" value="PucR_C-HTH_dom"/>
</dbReference>
<dbReference type="HOGENOM" id="CLU_043769_1_0_6"/>
<gene>
    <name evidence="5" type="ORF">AWOD_I_0440</name>
</gene>
<dbReference type="Pfam" id="PF13556">
    <property type="entry name" value="HTH_30"/>
    <property type="match status" value="1"/>
</dbReference>
<dbReference type="PANTHER" id="PTHR33744:SF15">
    <property type="entry name" value="CARBOHYDRATE DIACID REGULATOR"/>
    <property type="match status" value="1"/>
</dbReference>
<feature type="domain" description="Putative sugar diacid recognition" evidence="2">
    <location>
        <begin position="3"/>
        <end position="136"/>
    </location>
</feature>
<feature type="domain" description="PucR C-terminal helix-turn-helix" evidence="3">
    <location>
        <begin position="320"/>
        <end position="376"/>
    </location>
</feature>
<comment type="similarity">
    <text evidence="1">Belongs to the CdaR family.</text>
</comment>
<organism evidence="5 6">
    <name type="scientific">Aliivibrio wodanis</name>
    <dbReference type="NCBI Taxonomy" id="80852"/>
    <lineage>
        <taxon>Bacteria</taxon>
        <taxon>Pseudomonadati</taxon>
        <taxon>Pseudomonadota</taxon>
        <taxon>Gammaproteobacteria</taxon>
        <taxon>Vibrionales</taxon>
        <taxon>Vibrionaceae</taxon>
        <taxon>Aliivibrio</taxon>
    </lineage>
</organism>
<proteinExistence type="inferred from homology"/>
<dbReference type="InterPro" id="IPR042070">
    <property type="entry name" value="PucR_C-HTH_sf"/>
</dbReference>
<keyword evidence="6" id="KW-1185">Reference proteome</keyword>
<dbReference type="AlphaFoldDB" id="A0A090KFX6"/>